<keyword evidence="5 12" id="KW-0812">Transmembrane</keyword>
<name>A0A7W9MT99_9ACTN</name>
<evidence type="ECO:0000256" key="5">
    <source>
        <dbReference type="ARBA" id="ARBA00022692"/>
    </source>
</evidence>
<dbReference type="InterPro" id="IPR045863">
    <property type="entry name" value="CorA_TM1_TM2"/>
</dbReference>
<dbReference type="AlphaFoldDB" id="A0A7W9MT99"/>
<proteinExistence type="inferred from homology"/>
<organism evidence="13 14">
    <name type="scientific">Kribbella italica</name>
    <dbReference type="NCBI Taxonomy" id="1540520"/>
    <lineage>
        <taxon>Bacteria</taxon>
        <taxon>Bacillati</taxon>
        <taxon>Actinomycetota</taxon>
        <taxon>Actinomycetes</taxon>
        <taxon>Propionibacteriales</taxon>
        <taxon>Kribbellaceae</taxon>
        <taxon>Kribbella</taxon>
    </lineage>
</organism>
<dbReference type="InterPro" id="IPR045861">
    <property type="entry name" value="CorA_cytoplasmic_dom"/>
</dbReference>
<evidence type="ECO:0000313" key="14">
    <source>
        <dbReference type="Proteomes" id="UP000549971"/>
    </source>
</evidence>
<dbReference type="GO" id="GO:0015087">
    <property type="term" value="F:cobalt ion transmembrane transporter activity"/>
    <property type="evidence" value="ECO:0007669"/>
    <property type="project" value="TreeGrafter"/>
</dbReference>
<comment type="similarity">
    <text evidence="2">Belongs to the CorA metal ion transporter (MIT) (TC 1.A.35) family.</text>
</comment>
<keyword evidence="8" id="KW-0406">Ion transport</keyword>
<dbReference type="SUPFAM" id="SSF143865">
    <property type="entry name" value="CorA soluble domain-like"/>
    <property type="match status" value="1"/>
</dbReference>
<sequence>MGVVDNAVYVDGCRDCEPDSLEDTYELLRDRHGMGWIGLYRPDPGEIASVAEEFGIHRLAVNDTISAHQRPKLERYGDVLFTVLRPARYLDALEQVEYGELHVFTGKDFVVTIRHAESPDLGAVRQRLEASPELLKLGPEAVLYAILDQVVDEYQPVVDGLQNDVDEIEDQVFSGDPDVSRRIYQLLREVVKFERATQPLPAMIESLRAGFDKYAVDAELRRYLRDVADHVERVVDRVAGFRVLLVNIIGINATVVGQRQNEETQRLSELSLRQNEEVKRISSWAAILFAPTFVGTVYGMNFTHMPELSWRLGYPLAVALMLLTGVVLYVAFKKRGWL</sequence>
<evidence type="ECO:0000256" key="11">
    <source>
        <dbReference type="ARBA" id="ARBA00045497"/>
    </source>
</evidence>
<evidence type="ECO:0000256" key="8">
    <source>
        <dbReference type="ARBA" id="ARBA00023065"/>
    </source>
</evidence>
<dbReference type="PANTHER" id="PTHR46494:SF1">
    <property type="entry name" value="CORA FAMILY METAL ION TRANSPORTER (EUROFUNG)"/>
    <property type="match status" value="1"/>
</dbReference>
<keyword evidence="9 12" id="KW-0472">Membrane</keyword>
<dbReference type="Pfam" id="PF01544">
    <property type="entry name" value="CorA"/>
    <property type="match status" value="1"/>
</dbReference>
<dbReference type="GO" id="GO:0015095">
    <property type="term" value="F:magnesium ion transmembrane transporter activity"/>
    <property type="evidence" value="ECO:0007669"/>
    <property type="project" value="TreeGrafter"/>
</dbReference>
<comment type="caution">
    <text evidence="13">The sequence shown here is derived from an EMBL/GenBank/DDBJ whole genome shotgun (WGS) entry which is preliminary data.</text>
</comment>
<comment type="catalytic activity">
    <reaction evidence="10">
        <text>Mg(2+)(in) = Mg(2+)(out)</text>
        <dbReference type="Rhea" id="RHEA:29827"/>
        <dbReference type="ChEBI" id="CHEBI:18420"/>
    </reaction>
</comment>
<dbReference type="Gene3D" id="1.20.58.340">
    <property type="entry name" value="Magnesium transport protein CorA, transmembrane region"/>
    <property type="match status" value="2"/>
</dbReference>
<evidence type="ECO:0000256" key="7">
    <source>
        <dbReference type="ARBA" id="ARBA00022989"/>
    </source>
</evidence>
<evidence type="ECO:0000256" key="1">
    <source>
        <dbReference type="ARBA" id="ARBA00004651"/>
    </source>
</evidence>
<keyword evidence="7 12" id="KW-1133">Transmembrane helix</keyword>
<comment type="function">
    <text evidence="11">Mediates influx of magnesium ions. Alternates between open and closed states. Activated by low cytoplasmic Mg(2+) levels. Inactive when cytoplasmic Mg(2+) levels are high.</text>
</comment>
<dbReference type="GO" id="GO:0005886">
    <property type="term" value="C:plasma membrane"/>
    <property type="evidence" value="ECO:0007669"/>
    <property type="project" value="UniProtKB-SubCell"/>
</dbReference>
<dbReference type="SUPFAM" id="SSF144083">
    <property type="entry name" value="Magnesium transport protein CorA, transmembrane region"/>
    <property type="match status" value="1"/>
</dbReference>
<evidence type="ECO:0000256" key="3">
    <source>
        <dbReference type="ARBA" id="ARBA00022448"/>
    </source>
</evidence>
<gene>
    <name evidence="13" type="ORF">HDA39_002310</name>
</gene>
<dbReference type="Proteomes" id="UP000549971">
    <property type="component" value="Unassembled WGS sequence"/>
</dbReference>
<dbReference type="EMBL" id="JACHMY010000001">
    <property type="protein sequence ID" value="MBB5835576.1"/>
    <property type="molecule type" value="Genomic_DNA"/>
</dbReference>
<evidence type="ECO:0000256" key="6">
    <source>
        <dbReference type="ARBA" id="ARBA00022842"/>
    </source>
</evidence>
<protein>
    <submittedName>
        <fullName evidence="13">Magnesium transporter</fullName>
    </submittedName>
</protein>
<accession>A0A7W9MT99</accession>
<evidence type="ECO:0000256" key="12">
    <source>
        <dbReference type="SAM" id="Phobius"/>
    </source>
</evidence>
<dbReference type="PANTHER" id="PTHR46494">
    <property type="entry name" value="CORA FAMILY METAL ION TRANSPORTER (EUROFUNG)"/>
    <property type="match status" value="1"/>
</dbReference>
<dbReference type="GO" id="GO:0000287">
    <property type="term" value="F:magnesium ion binding"/>
    <property type="evidence" value="ECO:0007669"/>
    <property type="project" value="TreeGrafter"/>
</dbReference>
<keyword evidence="4" id="KW-1003">Cell membrane</keyword>
<feature type="transmembrane region" description="Helical" evidence="12">
    <location>
        <begin position="281"/>
        <end position="300"/>
    </location>
</feature>
<keyword evidence="3" id="KW-0813">Transport</keyword>
<dbReference type="FunFam" id="1.20.58.340:FF:000004">
    <property type="entry name" value="Magnesium transport protein CorA"/>
    <property type="match status" value="1"/>
</dbReference>
<keyword evidence="6" id="KW-0460">Magnesium</keyword>
<dbReference type="Gene3D" id="3.30.460.20">
    <property type="entry name" value="CorA soluble domain-like"/>
    <property type="match status" value="1"/>
</dbReference>
<evidence type="ECO:0000313" key="13">
    <source>
        <dbReference type="EMBL" id="MBB5835576.1"/>
    </source>
</evidence>
<dbReference type="RefSeq" id="WP_184795209.1">
    <property type="nucleotide sequence ID" value="NZ_JACHMY010000001.1"/>
</dbReference>
<dbReference type="GO" id="GO:0050897">
    <property type="term" value="F:cobalt ion binding"/>
    <property type="evidence" value="ECO:0007669"/>
    <property type="project" value="TreeGrafter"/>
</dbReference>
<dbReference type="CDD" id="cd12830">
    <property type="entry name" value="MtCorA-like"/>
    <property type="match status" value="1"/>
</dbReference>
<feature type="transmembrane region" description="Helical" evidence="12">
    <location>
        <begin position="312"/>
        <end position="332"/>
    </location>
</feature>
<evidence type="ECO:0000256" key="9">
    <source>
        <dbReference type="ARBA" id="ARBA00023136"/>
    </source>
</evidence>
<comment type="subcellular location">
    <subcellularLocation>
        <location evidence="1">Cell membrane</location>
        <topology evidence="1">Multi-pass membrane protein</topology>
    </subcellularLocation>
</comment>
<reference evidence="13 14" key="1">
    <citation type="submission" date="2020-08" db="EMBL/GenBank/DDBJ databases">
        <title>Sequencing the genomes of 1000 actinobacteria strains.</title>
        <authorList>
            <person name="Klenk H.-P."/>
        </authorList>
    </citation>
    <scope>NUCLEOTIDE SEQUENCE [LARGE SCALE GENOMIC DNA]</scope>
    <source>
        <strain evidence="13 14">DSM 28967</strain>
    </source>
</reference>
<evidence type="ECO:0000256" key="4">
    <source>
        <dbReference type="ARBA" id="ARBA00022475"/>
    </source>
</evidence>
<evidence type="ECO:0000256" key="2">
    <source>
        <dbReference type="ARBA" id="ARBA00009765"/>
    </source>
</evidence>
<evidence type="ECO:0000256" key="10">
    <source>
        <dbReference type="ARBA" id="ARBA00034269"/>
    </source>
</evidence>
<dbReference type="InterPro" id="IPR002523">
    <property type="entry name" value="MgTranspt_CorA/ZnTranspt_ZntB"/>
</dbReference>
<keyword evidence="14" id="KW-1185">Reference proteome</keyword>